<evidence type="ECO:0000256" key="13">
    <source>
        <dbReference type="ARBA" id="ARBA00023011"/>
    </source>
</evidence>
<dbReference type="GO" id="GO:0006695">
    <property type="term" value="P:cholesterol biosynthetic process"/>
    <property type="evidence" value="ECO:0007669"/>
    <property type="project" value="UniProtKB-KW"/>
</dbReference>
<dbReference type="FunFam" id="1.10.3270.10:FF:000001">
    <property type="entry name" value="3-hydroxy-3-methylglutaryl coenzyme A reductase"/>
    <property type="match status" value="1"/>
</dbReference>
<dbReference type="GO" id="GO:0004420">
    <property type="term" value="F:hydroxymethylglutaryl-CoA reductase (NADPH) activity"/>
    <property type="evidence" value="ECO:0007669"/>
    <property type="project" value="UniProtKB-EC"/>
</dbReference>
<evidence type="ECO:0000256" key="8">
    <source>
        <dbReference type="ARBA" id="ARBA00022824"/>
    </source>
</evidence>
<name>A0A8C4I267_DICLA</name>
<dbReference type="Gene3D" id="1.10.3270.10">
    <property type="entry name" value="HMGR, N-terminal domain"/>
    <property type="match status" value="1"/>
</dbReference>
<comment type="catalytic activity">
    <reaction evidence="19">
        <text>(R)-mevalonate + 2 NADP(+) + CoA = (3S)-3-hydroxy-3-methylglutaryl-CoA + 2 NADPH + 2 H(+)</text>
        <dbReference type="Rhea" id="RHEA:15989"/>
        <dbReference type="ChEBI" id="CHEBI:15378"/>
        <dbReference type="ChEBI" id="CHEBI:36464"/>
        <dbReference type="ChEBI" id="CHEBI:43074"/>
        <dbReference type="ChEBI" id="CHEBI:57287"/>
        <dbReference type="ChEBI" id="CHEBI:57783"/>
        <dbReference type="ChEBI" id="CHEBI:58349"/>
        <dbReference type="EC" id="1.1.1.34"/>
    </reaction>
    <physiologicalReaction direction="right-to-left" evidence="19">
        <dbReference type="Rhea" id="RHEA:15991"/>
    </physiologicalReaction>
</comment>
<dbReference type="GO" id="GO:0008299">
    <property type="term" value="P:isoprenoid biosynthetic process"/>
    <property type="evidence" value="ECO:0007669"/>
    <property type="project" value="InterPro"/>
</dbReference>
<dbReference type="GO" id="GO:0005789">
    <property type="term" value="C:endoplasmic reticulum membrane"/>
    <property type="evidence" value="ECO:0007669"/>
    <property type="project" value="UniProtKB-SubCell"/>
</dbReference>
<dbReference type="InterPro" id="IPR023074">
    <property type="entry name" value="HMG_CoA_Rdtase_cat_sf"/>
</dbReference>
<evidence type="ECO:0000256" key="16">
    <source>
        <dbReference type="ARBA" id="ARBA00023166"/>
    </source>
</evidence>
<evidence type="ECO:0000256" key="10">
    <source>
        <dbReference type="ARBA" id="ARBA00022955"/>
    </source>
</evidence>
<dbReference type="FunFam" id="3.90.770.10:FF:000002">
    <property type="entry name" value="3-hydroxy-3-methylglutaryl coenzyme A reductase"/>
    <property type="match status" value="1"/>
</dbReference>
<dbReference type="SUPFAM" id="SSF82866">
    <property type="entry name" value="Multidrug efflux transporter AcrB transmembrane domain"/>
    <property type="match status" value="1"/>
</dbReference>
<dbReference type="AlphaFoldDB" id="A0A8C4I267"/>
<keyword evidence="12 20" id="KW-0560">Oxidoreductase</keyword>
<dbReference type="NCBIfam" id="TIGR00533">
    <property type="entry name" value="HMG_CoA_R_NADP"/>
    <property type="match status" value="1"/>
</dbReference>
<evidence type="ECO:0000259" key="21">
    <source>
        <dbReference type="PROSITE" id="PS50156"/>
    </source>
</evidence>
<comment type="similarity">
    <text evidence="4 20">Belongs to the HMG-CoA reductase family.</text>
</comment>
<keyword evidence="10" id="KW-0443">Lipid metabolism</keyword>
<dbReference type="PROSITE" id="PS00318">
    <property type="entry name" value="HMG_COA_REDUCTASE_2"/>
    <property type="match status" value="1"/>
</dbReference>
<dbReference type="PROSITE" id="PS50156">
    <property type="entry name" value="SSD"/>
    <property type="match status" value="1"/>
</dbReference>
<dbReference type="Pfam" id="PF00368">
    <property type="entry name" value="HMG-CoA_red"/>
    <property type="match status" value="1"/>
</dbReference>
<keyword evidence="7" id="KW-0152">Cholesterol biosynthesis</keyword>
<dbReference type="InterPro" id="IPR009023">
    <property type="entry name" value="HMG_CoA_Rdtase_NAD(P)-bd_sf"/>
</dbReference>
<keyword evidence="14 20" id="KW-0472">Membrane</keyword>
<evidence type="ECO:0000256" key="18">
    <source>
        <dbReference type="ARBA" id="ARBA00023221"/>
    </source>
</evidence>
<dbReference type="PANTHER" id="PTHR10572:SF24">
    <property type="entry name" value="3-HYDROXY-3-METHYLGLUTARYL-COENZYME A REDUCTASE"/>
    <property type="match status" value="1"/>
</dbReference>
<keyword evidence="9 20" id="KW-0521">NADP</keyword>
<keyword evidence="5" id="KW-0153">Cholesterol metabolism</keyword>
<evidence type="ECO:0000256" key="7">
    <source>
        <dbReference type="ARBA" id="ARBA00022778"/>
    </source>
</evidence>
<dbReference type="SUPFAM" id="SSF55035">
    <property type="entry name" value="NAD-binding domain of HMG-CoA reductase"/>
    <property type="match status" value="1"/>
</dbReference>
<evidence type="ECO:0000256" key="20">
    <source>
        <dbReference type="RuleBase" id="RU361219"/>
    </source>
</evidence>
<dbReference type="PANTHER" id="PTHR10572">
    <property type="entry name" value="3-HYDROXY-3-METHYLGLUTARYL-COENZYME A REDUCTASE"/>
    <property type="match status" value="1"/>
</dbReference>
<evidence type="ECO:0000313" key="22">
    <source>
        <dbReference type="Ensembl" id="ENSDLAP00005049663.1"/>
    </source>
</evidence>
<keyword evidence="6 20" id="KW-0812">Transmembrane</keyword>
<evidence type="ECO:0000256" key="12">
    <source>
        <dbReference type="ARBA" id="ARBA00023002"/>
    </source>
</evidence>
<keyword evidence="11 20" id="KW-1133">Transmembrane helix</keyword>
<reference evidence="22" key="1">
    <citation type="submission" date="2025-08" db="UniProtKB">
        <authorList>
            <consortium name="Ensembl"/>
        </authorList>
    </citation>
    <scope>IDENTIFICATION</scope>
</reference>
<evidence type="ECO:0000256" key="3">
    <source>
        <dbReference type="ARBA" id="ARBA00005084"/>
    </source>
</evidence>
<keyword evidence="23" id="KW-1185">Reference proteome</keyword>
<dbReference type="PRINTS" id="PR00071">
    <property type="entry name" value="HMGCOARDTASE"/>
</dbReference>
<evidence type="ECO:0000256" key="6">
    <source>
        <dbReference type="ARBA" id="ARBA00022692"/>
    </source>
</evidence>
<comment type="subcellular location">
    <subcellularLocation>
        <location evidence="1 20">Endoplasmic reticulum membrane</location>
        <topology evidence="1 20">Multi-pass membrane protein</topology>
    </subcellularLocation>
    <subcellularLocation>
        <location evidence="2">Peroxisome membrane</location>
        <topology evidence="2">Multi-pass membrane protein</topology>
    </subcellularLocation>
</comment>
<keyword evidence="13" id="KW-0756">Sterol biosynthesis</keyword>
<dbReference type="GO" id="GO:0050661">
    <property type="term" value="F:NADP binding"/>
    <property type="evidence" value="ECO:0007669"/>
    <property type="project" value="InterPro"/>
</dbReference>
<comment type="pathway">
    <text evidence="3 20">Metabolic intermediate biosynthesis; (R)-mevalonate biosynthesis; (R)-mevalonate from acetyl-CoA: step 3/3.</text>
</comment>
<dbReference type="InterPro" id="IPR009029">
    <property type="entry name" value="HMG_CoA_Rdtase_sub-bd_dom_sf"/>
</dbReference>
<protein>
    <recommendedName>
        <fullName evidence="20">3-hydroxy-3-methylglutaryl coenzyme A reductase</fullName>
        <shortName evidence="20">HMG-CoA reductase</shortName>
        <ecNumber evidence="20">1.1.1.34</ecNumber>
    </recommendedName>
</protein>
<keyword evidence="10" id="KW-0444">Lipid biosynthesis</keyword>
<proteinExistence type="inferred from homology"/>
<feature type="transmembrane region" description="Helical" evidence="20">
    <location>
        <begin position="60"/>
        <end position="76"/>
    </location>
</feature>
<dbReference type="InterPro" id="IPR000731">
    <property type="entry name" value="SSD"/>
</dbReference>
<dbReference type="EC" id="1.1.1.34" evidence="20"/>
<dbReference type="FunFam" id="3.30.70.420:FF:000001">
    <property type="entry name" value="3-hydroxy-3-methylglutaryl coenzyme A reductase"/>
    <property type="match status" value="1"/>
</dbReference>
<keyword evidence="15" id="KW-0576">Peroxisome</keyword>
<dbReference type="GO" id="GO:0005778">
    <property type="term" value="C:peroxisomal membrane"/>
    <property type="evidence" value="ECO:0007669"/>
    <property type="project" value="UniProtKB-SubCell"/>
</dbReference>
<evidence type="ECO:0000256" key="1">
    <source>
        <dbReference type="ARBA" id="ARBA00004477"/>
    </source>
</evidence>
<dbReference type="GeneTree" id="ENSGT00940000155305"/>
<organism evidence="22 23">
    <name type="scientific">Dicentrarchus labrax</name>
    <name type="common">European seabass</name>
    <name type="synonym">Morone labrax</name>
    <dbReference type="NCBI Taxonomy" id="13489"/>
    <lineage>
        <taxon>Eukaryota</taxon>
        <taxon>Metazoa</taxon>
        <taxon>Chordata</taxon>
        <taxon>Craniata</taxon>
        <taxon>Vertebrata</taxon>
        <taxon>Euteleostomi</taxon>
        <taxon>Actinopterygii</taxon>
        <taxon>Neopterygii</taxon>
        <taxon>Teleostei</taxon>
        <taxon>Neoteleostei</taxon>
        <taxon>Acanthomorphata</taxon>
        <taxon>Eupercaria</taxon>
        <taxon>Moronidae</taxon>
        <taxon>Dicentrarchus</taxon>
    </lineage>
</organism>
<keyword evidence="17" id="KW-0325">Glycoprotein</keyword>
<keyword evidence="8 20" id="KW-0256">Endoplasmic reticulum</keyword>
<accession>A0A8C4I267</accession>
<dbReference type="InterPro" id="IPR002202">
    <property type="entry name" value="HMG_CoA_Rdtase"/>
</dbReference>
<dbReference type="Pfam" id="PF12349">
    <property type="entry name" value="Sterol-sensing"/>
    <property type="match status" value="1"/>
</dbReference>
<dbReference type="PROSITE" id="PS50065">
    <property type="entry name" value="HMG_COA_REDUCTASE_4"/>
    <property type="match status" value="1"/>
</dbReference>
<dbReference type="PROSITE" id="PS01192">
    <property type="entry name" value="HMG_COA_REDUCTASE_3"/>
    <property type="match status" value="1"/>
</dbReference>
<dbReference type="GO" id="GO:0015936">
    <property type="term" value="P:coenzyme A metabolic process"/>
    <property type="evidence" value="ECO:0007669"/>
    <property type="project" value="InterPro"/>
</dbReference>
<dbReference type="UniPathway" id="UPA00058">
    <property type="reaction ID" value="UER00103"/>
</dbReference>
<dbReference type="NCBIfam" id="TIGR00920">
    <property type="entry name" value="2A060605"/>
    <property type="match status" value="1"/>
</dbReference>
<dbReference type="SUPFAM" id="SSF56542">
    <property type="entry name" value="Substrate-binding domain of HMG-CoA reductase"/>
    <property type="match status" value="1"/>
</dbReference>
<dbReference type="InterPro" id="IPR023282">
    <property type="entry name" value="HMG_CoA_Rdtase_N"/>
</dbReference>
<feature type="transmembrane region" description="Helical" evidence="20">
    <location>
        <begin position="20"/>
        <end position="40"/>
    </location>
</feature>
<dbReference type="InterPro" id="IPR023076">
    <property type="entry name" value="HMG_CoA_Rdtase_CS"/>
</dbReference>
<dbReference type="Ensembl" id="ENSDLAT00005052934.2">
    <property type="protein sequence ID" value="ENSDLAP00005049663.1"/>
    <property type="gene ID" value="ENSDLAG00005021232.2"/>
</dbReference>
<dbReference type="Proteomes" id="UP000694389">
    <property type="component" value="Unassembled WGS sequence"/>
</dbReference>
<reference evidence="22" key="2">
    <citation type="submission" date="2025-09" db="UniProtKB">
        <authorList>
            <consortium name="Ensembl"/>
        </authorList>
    </citation>
    <scope>IDENTIFICATION</scope>
</reference>
<evidence type="ECO:0000256" key="19">
    <source>
        <dbReference type="ARBA" id="ARBA00049909"/>
    </source>
</evidence>
<feature type="transmembrane region" description="Helical" evidence="20">
    <location>
        <begin position="88"/>
        <end position="113"/>
    </location>
</feature>
<dbReference type="Gene3D" id="3.90.770.10">
    <property type="entry name" value="3-hydroxy-3-methylglutaryl-coenzyme A Reductase, Chain A, domain 2"/>
    <property type="match status" value="1"/>
</dbReference>
<keyword evidence="18" id="KW-0753">Steroid metabolism</keyword>
<evidence type="ECO:0000256" key="11">
    <source>
        <dbReference type="ARBA" id="ARBA00022989"/>
    </source>
</evidence>
<evidence type="ECO:0000256" key="2">
    <source>
        <dbReference type="ARBA" id="ARBA00004585"/>
    </source>
</evidence>
<dbReference type="InterPro" id="IPR004816">
    <property type="entry name" value="HMG_CoA_Rdtase_metazoan"/>
</dbReference>
<feature type="domain" description="SSD" evidence="21">
    <location>
        <begin position="59"/>
        <end position="216"/>
    </location>
</feature>
<keyword evidence="16" id="KW-1207">Sterol metabolism</keyword>
<dbReference type="InterPro" id="IPR053958">
    <property type="entry name" value="HMGCR/SNAP/NPC1-like_SSD"/>
</dbReference>
<dbReference type="PROSITE" id="PS00066">
    <property type="entry name" value="HMG_COA_REDUCTASE_1"/>
    <property type="match status" value="1"/>
</dbReference>
<evidence type="ECO:0000256" key="15">
    <source>
        <dbReference type="ARBA" id="ARBA00023140"/>
    </source>
</evidence>
<dbReference type="InterPro" id="IPR004554">
    <property type="entry name" value="HMG_CoA_Rdtase_eu_arc"/>
</dbReference>
<feature type="transmembrane region" description="Helical" evidence="20">
    <location>
        <begin position="200"/>
        <end position="218"/>
    </location>
</feature>
<sequence length="857" mass="93316">MLAHLFRLHGLLVASHPWEVIVGTLVLTVCLMSMNSLAASNQMCSWNECPKVEEVSVSDIIILTITRCMAIVYIYFQFKNLRQLGSKYILGIAGLFTVFSSFVFSTVVIHFFGKELTGLNEALPFFLLLIDLSKACALAKFALSSNSQEEVRENISQGMAILGPTFTLDALVECLVIGIGTMSGVPQLEIMCCFGCMSVLANYFVFMTFFPACVSLVLELSRENREGRPIWQLSHFARVLAEEEDNKPNPVTQRVKIIMSLGLALVHAHTRLAAENPGQNRTVDGPIAKRLEAGGTMLPLKLSSMDLEQVITLGLALLLAVKYVFFEQTETESSLSLKSPIISSPQTQRPRGTGECCWKELSAPKPQKIMNGTIRSERRVRLIIGPASFRTSVPTDKQTNSNATMSLVVYWSEGLPFVAFQRGASFLSDKEVMNLVTSRNILNYKLETVLETPERGVAIRREMLSPKLPVHSALACLPYKDYDYSKVMGTCCENVIGYMPVPVGVAGPLLLDEKQFYVPMATTEGCLVASTNRGCRALSLSGGCRSRILADGMTRGPVVRLPSACRAAEVKVWLETVDGFNAIKEVFDRTSRFARLEKLFVGLAGRNLYIRFQSQTGDAMGMNMLSKGTEQALHRLQQQYSDVQVLAVSGNYCTDKKSSAVNWIMGRGKAAVCEATIPASVVRELLKSNTAALVELNINKNLVGSAMAGSIGGFNAHAANIVAAIYIACGQDPAQTVGSSNCITQMEPAGPEGEDLYISCTMPSLELGTVGGGTNLPPQQACLQMLGVQGTSSNQPGENARQLARVVCGTVLAGELSLMAALAAGHLVKSHMTHNRFDILLRFFLWFVNAVVVPHHS</sequence>
<evidence type="ECO:0000256" key="4">
    <source>
        <dbReference type="ARBA" id="ARBA00007661"/>
    </source>
</evidence>
<dbReference type="Gene3D" id="3.30.70.420">
    <property type="entry name" value="Hydroxymethylglutaryl-CoA reductase, class I/II, NAD/NADP-binding domain"/>
    <property type="match status" value="1"/>
</dbReference>
<gene>
    <name evidence="22" type="primary">LOC127370157</name>
</gene>
<evidence type="ECO:0000313" key="23">
    <source>
        <dbReference type="Proteomes" id="UP000694389"/>
    </source>
</evidence>
<dbReference type="CDD" id="cd00643">
    <property type="entry name" value="HMG-CoA_reductase_classI"/>
    <property type="match status" value="1"/>
</dbReference>
<evidence type="ECO:0000256" key="5">
    <source>
        <dbReference type="ARBA" id="ARBA00022548"/>
    </source>
</evidence>
<keyword evidence="10" id="KW-0752">Steroid biosynthesis</keyword>
<evidence type="ECO:0000256" key="14">
    <source>
        <dbReference type="ARBA" id="ARBA00023136"/>
    </source>
</evidence>
<evidence type="ECO:0000256" key="9">
    <source>
        <dbReference type="ARBA" id="ARBA00022857"/>
    </source>
</evidence>
<evidence type="ECO:0000256" key="17">
    <source>
        <dbReference type="ARBA" id="ARBA00023180"/>
    </source>
</evidence>